<evidence type="ECO:0000313" key="4">
    <source>
        <dbReference type="Proteomes" id="UP000729913"/>
    </source>
</evidence>
<evidence type="ECO:0008006" key="5">
    <source>
        <dbReference type="Google" id="ProtNLM"/>
    </source>
</evidence>
<evidence type="ECO:0000313" key="3">
    <source>
        <dbReference type="EMBL" id="KAG8041465.1"/>
    </source>
</evidence>
<dbReference type="OrthoDB" id="6509908at2759"/>
<protein>
    <recommendedName>
        <fullName evidence="5">Monocarboxylate transporter 12</fullName>
    </recommendedName>
</protein>
<feature type="compositionally biased region" description="Basic and acidic residues" evidence="1">
    <location>
        <begin position="9"/>
        <end position="21"/>
    </location>
</feature>
<sequence>MAPSSTTESKSDCCESTKHPPENNLKNGNGKVNEEIQLDECNDSDSEVEVDMVVPPDGGWGWVIVAASFMCNVIVDGIIFSFGPFVSALANRYGFRLVAISGSVISCLAFVLSYFSTSIEFLYFSYGLIGGIGAGLIYVPAVITAGFYFERWRALATGIAVCGSGIGAFVLAPVSQLLVKHFNWRQALLIQSGMLLTCTICGAMFRPLKPTRIKVKKSEVNQEAIEEVKSPLVNGKSASTHSLRGSQHLSVGWIFRTNNNAEYPTAAQVIASNPNIVKSIHSAHNILGLNGDLQLSSSEKRLSVPLYSDLDVKSSEAKEEEENNLLDGSDLEKLNGGLSTTLQVRRHTISGRRDHGSQLSLKKAGSKRHQPTSKDPQRPFYRDDIFYGGSLARLPHYKSQLSSVGYHMSVTRLPTTTDVEEEKSGRCYLYPEGVSRILVTMLDIQLLKSPSFFILAISGGLTMMGFFAPFTYLPDRGMSYGFDNETATFLVSTIGITNTVGRILCGTSTSLPGVDALVVNNVLISISGIITIISAVSHSKAYQFFYAAVYGSSV</sequence>
<feature type="transmembrane region" description="Helical" evidence="2">
    <location>
        <begin position="452"/>
        <end position="473"/>
    </location>
</feature>
<dbReference type="GO" id="GO:0008028">
    <property type="term" value="F:monocarboxylic acid transmembrane transporter activity"/>
    <property type="evidence" value="ECO:0007669"/>
    <property type="project" value="TreeGrafter"/>
</dbReference>
<dbReference type="Pfam" id="PF07690">
    <property type="entry name" value="MFS_1"/>
    <property type="match status" value="1"/>
</dbReference>
<feature type="transmembrane region" description="Helical" evidence="2">
    <location>
        <begin position="121"/>
        <end position="143"/>
    </location>
</feature>
<dbReference type="Proteomes" id="UP000729913">
    <property type="component" value="Unassembled WGS sequence"/>
</dbReference>
<feature type="transmembrane region" description="Helical" evidence="2">
    <location>
        <begin position="155"/>
        <end position="175"/>
    </location>
</feature>
<dbReference type="AlphaFoldDB" id="A0A8J5QSW9"/>
<feature type="region of interest" description="Disordered" evidence="1">
    <location>
        <begin position="313"/>
        <end position="332"/>
    </location>
</feature>
<dbReference type="PANTHER" id="PTHR11360">
    <property type="entry name" value="MONOCARBOXYLATE TRANSPORTER"/>
    <property type="match status" value="1"/>
</dbReference>
<comment type="caution">
    <text evidence="3">The sequence shown here is derived from an EMBL/GenBank/DDBJ whole genome shotgun (WGS) entry which is preliminary data.</text>
</comment>
<feature type="transmembrane region" description="Helical" evidence="2">
    <location>
        <begin position="517"/>
        <end position="536"/>
    </location>
</feature>
<evidence type="ECO:0000256" key="1">
    <source>
        <dbReference type="SAM" id="MobiDB-lite"/>
    </source>
</evidence>
<keyword evidence="2" id="KW-0812">Transmembrane</keyword>
<proteinExistence type="predicted"/>
<dbReference type="InterPro" id="IPR050327">
    <property type="entry name" value="Proton-linked_MCT"/>
</dbReference>
<feature type="transmembrane region" description="Helical" evidence="2">
    <location>
        <begin position="94"/>
        <end position="115"/>
    </location>
</feature>
<feature type="transmembrane region" description="Helical" evidence="2">
    <location>
        <begin position="60"/>
        <end position="82"/>
    </location>
</feature>
<accession>A0A8J5QSW9</accession>
<dbReference type="EMBL" id="JAAOIC020000016">
    <property type="protein sequence ID" value="KAG8041465.1"/>
    <property type="molecule type" value="Genomic_DNA"/>
</dbReference>
<reference evidence="3" key="2">
    <citation type="submission" date="2021-04" db="EMBL/GenBank/DDBJ databases">
        <title>Genome-wide patterns of bracovirus chromosomal integration into multiple host tissues during parasitism.</title>
        <authorList>
            <person name="Chebbi M.A.C."/>
        </authorList>
    </citation>
    <scope>NUCLEOTIDE SEQUENCE</scope>
    <source>
        <tissue evidence="3">Whole body</tissue>
    </source>
</reference>
<dbReference type="InterPro" id="IPR011701">
    <property type="entry name" value="MFS"/>
</dbReference>
<organism evidence="3 4">
    <name type="scientific">Cotesia typhae</name>
    <dbReference type="NCBI Taxonomy" id="2053667"/>
    <lineage>
        <taxon>Eukaryota</taxon>
        <taxon>Metazoa</taxon>
        <taxon>Ecdysozoa</taxon>
        <taxon>Arthropoda</taxon>
        <taxon>Hexapoda</taxon>
        <taxon>Insecta</taxon>
        <taxon>Pterygota</taxon>
        <taxon>Neoptera</taxon>
        <taxon>Endopterygota</taxon>
        <taxon>Hymenoptera</taxon>
        <taxon>Apocrita</taxon>
        <taxon>Ichneumonoidea</taxon>
        <taxon>Braconidae</taxon>
        <taxon>Microgastrinae</taxon>
        <taxon>Cotesia</taxon>
    </lineage>
</organism>
<evidence type="ECO:0000256" key="2">
    <source>
        <dbReference type="SAM" id="Phobius"/>
    </source>
</evidence>
<gene>
    <name evidence="3" type="ORF">G9C98_002758</name>
</gene>
<feature type="region of interest" description="Disordered" evidence="1">
    <location>
        <begin position="346"/>
        <end position="379"/>
    </location>
</feature>
<dbReference type="PANTHER" id="PTHR11360:SF238">
    <property type="entry name" value="SD10469P"/>
    <property type="match status" value="1"/>
</dbReference>
<keyword evidence="2" id="KW-0472">Membrane</keyword>
<keyword evidence="4" id="KW-1185">Reference proteome</keyword>
<reference evidence="3" key="1">
    <citation type="submission" date="2020-03" db="EMBL/GenBank/DDBJ databases">
        <authorList>
            <person name="Chebbi M.A."/>
            <person name="Drezen J.M."/>
        </authorList>
    </citation>
    <scope>NUCLEOTIDE SEQUENCE</scope>
    <source>
        <tissue evidence="3">Whole body</tissue>
    </source>
</reference>
<name>A0A8J5QSW9_9HYME</name>
<feature type="region of interest" description="Disordered" evidence="1">
    <location>
        <begin position="1"/>
        <end position="30"/>
    </location>
</feature>
<keyword evidence="2" id="KW-1133">Transmembrane helix</keyword>
<feature type="transmembrane region" description="Helical" evidence="2">
    <location>
        <begin position="187"/>
        <end position="208"/>
    </location>
</feature>